<gene>
    <name evidence="6" type="ORF">I6U48_29205</name>
</gene>
<dbReference type="PANTHER" id="PTHR45833:SF1">
    <property type="entry name" value="METHIONINE SYNTHASE"/>
    <property type="match status" value="1"/>
</dbReference>
<dbReference type="CDD" id="cd02070">
    <property type="entry name" value="corrinoid_protein_B12-BD"/>
    <property type="match status" value="1"/>
</dbReference>
<organism evidence="6 7">
    <name type="scientific">Clostridium thailandense</name>
    <dbReference type="NCBI Taxonomy" id="2794346"/>
    <lineage>
        <taxon>Bacteria</taxon>
        <taxon>Bacillati</taxon>
        <taxon>Bacillota</taxon>
        <taxon>Clostridia</taxon>
        <taxon>Eubacteriales</taxon>
        <taxon>Clostridiaceae</taxon>
        <taxon>Clostridium</taxon>
    </lineage>
</organism>
<dbReference type="SMART" id="SM01018">
    <property type="entry name" value="B12-binding_2"/>
    <property type="match status" value="1"/>
</dbReference>
<dbReference type="GO" id="GO:0031419">
    <property type="term" value="F:cobalamin binding"/>
    <property type="evidence" value="ECO:0007669"/>
    <property type="project" value="InterPro"/>
</dbReference>
<evidence type="ECO:0000313" key="6">
    <source>
        <dbReference type="EMBL" id="MBV7276950.1"/>
    </source>
</evidence>
<dbReference type="Pfam" id="PF02310">
    <property type="entry name" value="B12-binding"/>
    <property type="match status" value="1"/>
</dbReference>
<comment type="caution">
    <text evidence="6">The sequence shown here is derived from an EMBL/GenBank/DDBJ whole genome shotgun (WGS) entry which is preliminary data.</text>
</comment>
<dbReference type="InterPro" id="IPR050554">
    <property type="entry name" value="Met_Synthase/Corrinoid"/>
</dbReference>
<evidence type="ECO:0000313" key="7">
    <source>
        <dbReference type="Proteomes" id="UP000694308"/>
    </source>
</evidence>
<evidence type="ECO:0000256" key="1">
    <source>
        <dbReference type="ARBA" id="ARBA00010854"/>
    </source>
</evidence>
<reference evidence="6" key="1">
    <citation type="submission" date="2020-12" db="EMBL/GenBank/DDBJ databases">
        <title>Clostridium thailandense sp. nov., a novel acetogenic bacterium isolated from peat land soil in Thailand.</title>
        <authorList>
            <person name="Chaikitkaew S."/>
            <person name="Birkeland N.K."/>
        </authorList>
    </citation>
    <scope>NUCLEOTIDE SEQUENCE</scope>
    <source>
        <strain evidence="6">PL3</strain>
    </source>
</reference>
<keyword evidence="3" id="KW-0170">Cobalt</keyword>
<dbReference type="PROSITE" id="PS51337">
    <property type="entry name" value="B12_BINDING_NTER"/>
    <property type="match status" value="1"/>
</dbReference>
<dbReference type="InterPro" id="IPR006158">
    <property type="entry name" value="Cobalamin-bd"/>
</dbReference>
<dbReference type="GO" id="GO:0046653">
    <property type="term" value="P:tetrahydrofolate metabolic process"/>
    <property type="evidence" value="ECO:0007669"/>
    <property type="project" value="TreeGrafter"/>
</dbReference>
<accession>A0A949WU14</accession>
<dbReference type="Proteomes" id="UP000694308">
    <property type="component" value="Unassembled WGS sequence"/>
</dbReference>
<dbReference type="Pfam" id="PF02607">
    <property type="entry name" value="B12-binding_2"/>
    <property type="match status" value="1"/>
</dbReference>
<evidence type="ECO:0000259" key="5">
    <source>
        <dbReference type="PROSITE" id="PS51337"/>
    </source>
</evidence>
<dbReference type="EMBL" id="JAEEGC010000242">
    <property type="protein sequence ID" value="MBV7276950.1"/>
    <property type="molecule type" value="Genomic_DNA"/>
</dbReference>
<keyword evidence="7" id="KW-1185">Reference proteome</keyword>
<protein>
    <submittedName>
        <fullName evidence="6">Corrinoid protein</fullName>
    </submittedName>
</protein>
<dbReference type="PROSITE" id="PS51332">
    <property type="entry name" value="B12_BINDING"/>
    <property type="match status" value="1"/>
</dbReference>
<evidence type="ECO:0000256" key="3">
    <source>
        <dbReference type="ARBA" id="ARBA00023285"/>
    </source>
</evidence>
<sequence length="224" mass="24593">MNDLRETLLRGLSDAVVEMEEEKSVEIAKECIEKGINAYEAIDKGLADGMNRAGVLYEEEEYYIPELLMCSDAMYSGLDVLRPHLETKDTDGKHKIVIGVVQGDTHDIGKNLVRIMMETEGFEVIDMGRDVPPRNFVNKAKEVGADIIVLSTLMTTTMDGMAEVIKILKEEGLKDKVKVMIGGGPISQSYATKIGADGYTTDASKAAKFAKELVNKNNSLVKEA</sequence>
<dbReference type="PANTHER" id="PTHR45833">
    <property type="entry name" value="METHIONINE SYNTHASE"/>
    <property type="match status" value="1"/>
</dbReference>
<feature type="domain" description="B12-binding N-terminal" evidence="5">
    <location>
        <begin position="1"/>
        <end position="93"/>
    </location>
</feature>
<dbReference type="RefSeq" id="WP_218324026.1">
    <property type="nucleotide sequence ID" value="NZ_JAEEGC010000242.1"/>
</dbReference>
<evidence type="ECO:0000256" key="2">
    <source>
        <dbReference type="ARBA" id="ARBA00022723"/>
    </source>
</evidence>
<dbReference type="GO" id="GO:0046872">
    <property type="term" value="F:metal ion binding"/>
    <property type="evidence" value="ECO:0007669"/>
    <property type="project" value="UniProtKB-KW"/>
</dbReference>
<dbReference type="InterPro" id="IPR003759">
    <property type="entry name" value="Cbl-bd_cap"/>
</dbReference>
<comment type="similarity">
    <text evidence="1">Belongs to the methylamine corrinoid protein family.</text>
</comment>
<keyword evidence="2" id="KW-0479">Metal-binding</keyword>
<dbReference type="GO" id="GO:0050667">
    <property type="term" value="P:homocysteine metabolic process"/>
    <property type="evidence" value="ECO:0007669"/>
    <property type="project" value="TreeGrafter"/>
</dbReference>
<evidence type="ECO:0000259" key="4">
    <source>
        <dbReference type="PROSITE" id="PS51332"/>
    </source>
</evidence>
<dbReference type="FunFam" id="3.40.50.280:FF:000003">
    <property type="entry name" value="Dimethylamine methyltransferase corrinoid protein"/>
    <property type="match status" value="1"/>
</dbReference>
<dbReference type="GO" id="GO:0005829">
    <property type="term" value="C:cytosol"/>
    <property type="evidence" value="ECO:0007669"/>
    <property type="project" value="TreeGrafter"/>
</dbReference>
<dbReference type="AlphaFoldDB" id="A0A949WU14"/>
<proteinExistence type="inferred from homology"/>
<dbReference type="GO" id="GO:0008705">
    <property type="term" value="F:methionine synthase activity"/>
    <property type="evidence" value="ECO:0007669"/>
    <property type="project" value="TreeGrafter"/>
</dbReference>
<feature type="domain" description="B12-binding" evidence="4">
    <location>
        <begin position="93"/>
        <end position="224"/>
    </location>
</feature>
<name>A0A949WU14_9CLOT</name>